<dbReference type="InterPro" id="IPR032710">
    <property type="entry name" value="NTF2-like_dom_sf"/>
</dbReference>
<proteinExistence type="predicted"/>
<sequence>MYEQKVIQIQEVIKIYFEGIFYGDVQKLRQVFVNSACLYGDIKGAGYIKTLDEYIEGVENRQSPNALGEQFEMEIVAIEIMGNVAIAKLHLPMLGYNYYDYLSLSVVEGAWKIVNKIFTHVEQNKGN</sequence>
<comment type="caution">
    <text evidence="1">The sequence shown here is derived from an EMBL/GenBank/DDBJ whole genome shotgun (WGS) entry which is preliminary data.</text>
</comment>
<dbReference type="AlphaFoldDB" id="L8JPT3"/>
<evidence type="ECO:0000313" key="2">
    <source>
        <dbReference type="Proteomes" id="UP000011135"/>
    </source>
</evidence>
<accession>L8JPT3</accession>
<dbReference type="RefSeq" id="WP_009582210.1">
    <property type="nucleotide sequence ID" value="NZ_AMZN01000072.1"/>
</dbReference>
<dbReference type="eggNOG" id="ENOG502ZVPI">
    <property type="taxonomic scope" value="Bacteria"/>
</dbReference>
<dbReference type="Gene3D" id="3.10.450.50">
    <property type="match status" value="1"/>
</dbReference>
<organism evidence="1 2">
    <name type="scientific">Fulvivirga imtechensis AK7</name>
    <dbReference type="NCBI Taxonomy" id="1237149"/>
    <lineage>
        <taxon>Bacteria</taxon>
        <taxon>Pseudomonadati</taxon>
        <taxon>Bacteroidota</taxon>
        <taxon>Cytophagia</taxon>
        <taxon>Cytophagales</taxon>
        <taxon>Fulvivirgaceae</taxon>
        <taxon>Fulvivirga</taxon>
    </lineage>
</organism>
<dbReference type="OrthoDB" id="8445243at2"/>
<dbReference type="InterPro" id="IPR039437">
    <property type="entry name" value="FrzH/put_lumazine-bd"/>
</dbReference>
<dbReference type="Pfam" id="PF12893">
    <property type="entry name" value="Lumazine_bd_2"/>
    <property type="match status" value="1"/>
</dbReference>
<dbReference type="SUPFAM" id="SSF54427">
    <property type="entry name" value="NTF2-like"/>
    <property type="match status" value="1"/>
</dbReference>
<dbReference type="Proteomes" id="UP000011135">
    <property type="component" value="Unassembled WGS sequence"/>
</dbReference>
<dbReference type="EMBL" id="AMZN01000072">
    <property type="protein sequence ID" value="ELR69519.1"/>
    <property type="molecule type" value="Genomic_DNA"/>
</dbReference>
<evidence type="ECO:0000313" key="1">
    <source>
        <dbReference type="EMBL" id="ELR69519.1"/>
    </source>
</evidence>
<gene>
    <name evidence="1" type="ORF">C900_05051</name>
</gene>
<protein>
    <submittedName>
        <fullName evidence="1">Uncharacterized protein</fullName>
    </submittedName>
</protein>
<dbReference type="STRING" id="1237149.C900_05051"/>
<name>L8JPT3_9BACT</name>
<keyword evidence="2" id="KW-1185">Reference proteome</keyword>
<reference evidence="1 2" key="1">
    <citation type="submission" date="2012-12" db="EMBL/GenBank/DDBJ databases">
        <title>Genome assembly of Fulvivirga imtechensis AK7.</title>
        <authorList>
            <person name="Nupur N."/>
            <person name="Khatri I."/>
            <person name="Kumar R."/>
            <person name="Subramanian S."/>
            <person name="Pinnaka A."/>
        </authorList>
    </citation>
    <scope>NUCLEOTIDE SEQUENCE [LARGE SCALE GENOMIC DNA]</scope>
    <source>
        <strain evidence="1 2">AK7</strain>
    </source>
</reference>